<reference evidence="2" key="2">
    <citation type="submission" date="2025-09" db="UniProtKB">
        <authorList>
            <consortium name="Ensembl"/>
        </authorList>
    </citation>
    <scope>IDENTIFICATION</scope>
</reference>
<dbReference type="PANTHER" id="PTHR10825:SF29">
    <property type="entry name" value="POLYCOMB GROUP RING FINGER PROTEIN 1"/>
    <property type="match status" value="1"/>
</dbReference>
<evidence type="ECO:0000313" key="2">
    <source>
        <dbReference type="Ensembl" id="ENSANIP00000005216.1"/>
    </source>
</evidence>
<dbReference type="GO" id="GO:0000122">
    <property type="term" value="P:negative regulation of transcription by RNA polymerase II"/>
    <property type="evidence" value="ECO:0007669"/>
    <property type="project" value="TreeGrafter"/>
</dbReference>
<dbReference type="PANTHER" id="PTHR10825">
    <property type="entry name" value="RING FINGER DOMAIN-CONTAINING, POLYCOMB GROUP COMPONENT"/>
    <property type="match status" value="1"/>
</dbReference>
<feature type="region of interest" description="Disordered" evidence="1">
    <location>
        <begin position="50"/>
        <end position="121"/>
    </location>
</feature>
<dbReference type="Ensembl" id="ENSANIT00000005388.1">
    <property type="protein sequence ID" value="ENSANIP00000005216.1"/>
    <property type="gene ID" value="ENSANIG00000003595.1"/>
</dbReference>
<dbReference type="GO" id="GO:1990841">
    <property type="term" value="F:promoter-specific chromatin binding"/>
    <property type="evidence" value="ECO:0007669"/>
    <property type="project" value="TreeGrafter"/>
</dbReference>
<dbReference type="Proteomes" id="UP000694541">
    <property type="component" value="Unplaced"/>
</dbReference>
<feature type="compositionally biased region" description="Low complexity" evidence="1">
    <location>
        <begin position="68"/>
        <end position="83"/>
    </location>
</feature>
<evidence type="ECO:0000313" key="3">
    <source>
        <dbReference type="Proteomes" id="UP000694541"/>
    </source>
</evidence>
<dbReference type="GO" id="GO:0035102">
    <property type="term" value="C:PRC1 complex"/>
    <property type="evidence" value="ECO:0007669"/>
    <property type="project" value="TreeGrafter"/>
</dbReference>
<dbReference type="Gene3D" id="3.30.40.10">
    <property type="entry name" value="Zinc/RING finger domain, C3HC4 (zinc finger)"/>
    <property type="match status" value="1"/>
</dbReference>
<reference evidence="2" key="1">
    <citation type="submission" date="2025-08" db="UniProtKB">
        <authorList>
            <consortium name="Ensembl"/>
        </authorList>
    </citation>
    <scope>IDENTIFICATION</scope>
</reference>
<protein>
    <submittedName>
        <fullName evidence="2">Uncharacterized protein</fullName>
    </submittedName>
</protein>
<feature type="compositionally biased region" description="Basic and acidic residues" evidence="1">
    <location>
        <begin position="179"/>
        <end position="196"/>
    </location>
</feature>
<evidence type="ECO:0000256" key="1">
    <source>
        <dbReference type="SAM" id="MobiDB-lite"/>
    </source>
</evidence>
<proteinExistence type="predicted"/>
<feature type="compositionally biased region" description="Pro residues" evidence="1">
    <location>
        <begin position="104"/>
        <end position="113"/>
    </location>
</feature>
<dbReference type="AlphaFoldDB" id="A0A8B9MBS0"/>
<dbReference type="InterPro" id="IPR013083">
    <property type="entry name" value="Znf_RING/FYVE/PHD"/>
</dbReference>
<name>A0A8B9MBS0_9AVES</name>
<keyword evidence="3" id="KW-1185">Reference proteome</keyword>
<sequence length="260" mass="27824">MGVSFTFPRAEAEVIFKKRRRGRSGASVVPLGAGWGPRAALRPLRRVPVAGGASAPLPSPPACPPPRLASVAPGARAGGAAPAPERRCGPRRSRARPGSSACAPVPPARPPALGPAAAAWRGGEGGRARRRWEAHAVSLSLSLGGRPPARGRWAAPRQVGKWHRSRSCEPCPRETSRIRSKCLEKSRRTEQRRSSSEPRPSTPLGLAPLAPSTLPAFPTPRMATQRKHLVKDFNPHITCYICKGYLIKPTTVTECLHTCK</sequence>
<feature type="region of interest" description="Disordered" evidence="1">
    <location>
        <begin position="179"/>
        <end position="210"/>
    </location>
</feature>
<organism evidence="2 3">
    <name type="scientific">Accipiter nisus</name>
    <name type="common">Eurasian sparrowhawk</name>
    <dbReference type="NCBI Taxonomy" id="211598"/>
    <lineage>
        <taxon>Eukaryota</taxon>
        <taxon>Metazoa</taxon>
        <taxon>Chordata</taxon>
        <taxon>Craniata</taxon>
        <taxon>Vertebrata</taxon>
        <taxon>Euteleostomi</taxon>
        <taxon>Archelosauria</taxon>
        <taxon>Archosauria</taxon>
        <taxon>Dinosauria</taxon>
        <taxon>Saurischia</taxon>
        <taxon>Theropoda</taxon>
        <taxon>Coelurosauria</taxon>
        <taxon>Aves</taxon>
        <taxon>Neognathae</taxon>
        <taxon>Neoaves</taxon>
        <taxon>Telluraves</taxon>
        <taxon>Accipitrimorphae</taxon>
        <taxon>Accipitriformes</taxon>
        <taxon>Accipitridae</taxon>
        <taxon>Accipitrinae</taxon>
        <taxon>Accipiter</taxon>
    </lineage>
</organism>
<accession>A0A8B9MBS0</accession>
<feature type="compositionally biased region" description="Pro residues" evidence="1">
    <location>
        <begin position="57"/>
        <end position="67"/>
    </location>
</feature>